<evidence type="ECO:0000313" key="2">
    <source>
        <dbReference type="Proteomes" id="UP000253891"/>
    </source>
</evidence>
<organism evidence="1 2">
    <name type="scientific">Fructobacillus ficulneus</name>
    <dbReference type="NCBI Taxonomy" id="157463"/>
    <lineage>
        <taxon>Bacteria</taxon>
        <taxon>Bacillati</taxon>
        <taxon>Bacillota</taxon>
        <taxon>Bacilli</taxon>
        <taxon>Lactobacillales</taxon>
        <taxon>Lactobacillaceae</taxon>
        <taxon>Fructobacillus</taxon>
    </lineage>
</organism>
<name>A0A0K8MHR4_9LACO</name>
<dbReference type="AlphaFoldDB" id="A0A0K8MHR4"/>
<dbReference type="RefSeq" id="WP_061992846.1">
    <property type="nucleotide sequence ID" value="NZ_DF967991.1"/>
</dbReference>
<sequence length="109" mass="12467">MKARKLNHKIIPATDPNRAFRFWRDVFDLPQSGDQSDRVLVVDHQDLTFTTGPTRSDFELLVRDHISDLKKHLANNFVPVEKEEERFGNKVALTVHDSEGNTVVIEANA</sequence>
<accession>A0A0K8MHR4</accession>
<dbReference type="OrthoDB" id="9802805at2"/>
<dbReference type="GO" id="GO:0016829">
    <property type="term" value="F:lyase activity"/>
    <property type="evidence" value="ECO:0007669"/>
    <property type="project" value="UniProtKB-KW"/>
</dbReference>
<dbReference type="SUPFAM" id="SSF54593">
    <property type="entry name" value="Glyoxalase/Bleomycin resistance protein/Dihydroxybiphenyl dioxygenase"/>
    <property type="match status" value="1"/>
</dbReference>
<protein>
    <submittedName>
        <fullName evidence="1">Lactoylglutathione lyase-like protein</fullName>
    </submittedName>
</protein>
<dbReference type="Gene3D" id="3.10.180.10">
    <property type="entry name" value="2,3-Dihydroxybiphenyl 1,2-Dioxygenase, domain 1"/>
    <property type="match status" value="1"/>
</dbReference>
<dbReference type="Proteomes" id="UP000253891">
    <property type="component" value="Unassembled WGS sequence"/>
</dbReference>
<dbReference type="EMBL" id="DF967991">
    <property type="protein sequence ID" value="GAO99429.1"/>
    <property type="molecule type" value="Genomic_DNA"/>
</dbReference>
<dbReference type="STRING" id="157463.GCA_001047075_00361"/>
<keyword evidence="1" id="KW-0456">Lyase</keyword>
<evidence type="ECO:0000313" key="1">
    <source>
        <dbReference type="EMBL" id="GAO99429.1"/>
    </source>
</evidence>
<dbReference type="InterPro" id="IPR029068">
    <property type="entry name" value="Glyas_Bleomycin-R_OHBP_Dase"/>
</dbReference>
<keyword evidence="2" id="KW-1185">Reference proteome</keyword>
<gene>
    <name evidence="1" type="ORF">FFIC_140220</name>
</gene>
<proteinExistence type="predicted"/>
<reference evidence="1 2" key="1">
    <citation type="journal article" date="2015" name="BMC Genomics">
        <title>Comparative genomics of Fructobacillus spp. and Leuconostoc spp. reveals niche-specific evolution of Fructobacillus spp.</title>
        <authorList>
            <person name="Endo A."/>
            <person name="Tanizawa Y."/>
            <person name="Tanaka N."/>
            <person name="Maeno S."/>
            <person name="Kumar H."/>
            <person name="Shiwa Y."/>
            <person name="Okada S."/>
            <person name="Yoshikawa H."/>
            <person name="Dicks L."/>
            <person name="Nakagawa J."/>
            <person name="Arita M."/>
        </authorList>
    </citation>
    <scope>NUCLEOTIDE SEQUENCE [LARGE SCALE GENOMIC DNA]</scope>
    <source>
        <strain evidence="1 2">JCM 12225</strain>
    </source>
</reference>